<feature type="transmembrane region" description="Helical" evidence="7">
    <location>
        <begin position="363"/>
        <end position="385"/>
    </location>
</feature>
<feature type="transmembrane region" description="Helical" evidence="7">
    <location>
        <begin position="48"/>
        <end position="66"/>
    </location>
</feature>
<accession>W8JLP0</accession>
<feature type="transmembrane region" description="Helical" evidence="7">
    <location>
        <begin position="87"/>
        <end position="116"/>
    </location>
</feature>
<name>W8JLP0_9CHLA</name>
<dbReference type="eggNOG" id="COG0531">
    <property type="taxonomic scope" value="Bacteria"/>
</dbReference>
<keyword evidence="5 7" id="KW-1133">Transmembrane helix</keyword>
<dbReference type="KEGG" id="cav:M832_03140"/>
<evidence type="ECO:0000256" key="4">
    <source>
        <dbReference type="ARBA" id="ARBA00022692"/>
    </source>
</evidence>
<evidence type="ECO:0000256" key="5">
    <source>
        <dbReference type="ARBA" id="ARBA00022989"/>
    </source>
</evidence>
<dbReference type="InterPro" id="IPR002293">
    <property type="entry name" value="AA/rel_permease1"/>
</dbReference>
<dbReference type="GO" id="GO:0005886">
    <property type="term" value="C:plasma membrane"/>
    <property type="evidence" value="ECO:0007669"/>
    <property type="project" value="UniProtKB-SubCell"/>
</dbReference>
<dbReference type="Pfam" id="PF13520">
    <property type="entry name" value="AA_permease_2"/>
    <property type="match status" value="1"/>
</dbReference>
<feature type="transmembrane region" description="Helical" evidence="7">
    <location>
        <begin position="128"/>
        <end position="147"/>
    </location>
</feature>
<dbReference type="InterPro" id="IPR050367">
    <property type="entry name" value="APC_superfamily"/>
</dbReference>
<gene>
    <name evidence="8" type="ORF">M832_03140</name>
</gene>
<dbReference type="AlphaFoldDB" id="W8JLP0"/>
<dbReference type="PATRIC" id="fig|1229831.3.peg.316"/>
<evidence type="ECO:0000256" key="6">
    <source>
        <dbReference type="ARBA" id="ARBA00023136"/>
    </source>
</evidence>
<evidence type="ECO:0000256" key="1">
    <source>
        <dbReference type="ARBA" id="ARBA00004651"/>
    </source>
</evidence>
<comment type="subcellular location">
    <subcellularLocation>
        <location evidence="1">Cell membrane</location>
        <topology evidence="1">Multi-pass membrane protein</topology>
    </subcellularLocation>
</comment>
<dbReference type="EMBL" id="CP006571">
    <property type="protein sequence ID" value="AHK63179.1"/>
    <property type="molecule type" value="Genomic_DNA"/>
</dbReference>
<proteinExistence type="predicted"/>
<protein>
    <submittedName>
        <fullName evidence="8">Putative transporter</fullName>
    </submittedName>
</protein>
<evidence type="ECO:0000256" key="7">
    <source>
        <dbReference type="SAM" id="Phobius"/>
    </source>
</evidence>
<feature type="transmembrane region" description="Helical" evidence="7">
    <location>
        <begin position="154"/>
        <end position="180"/>
    </location>
</feature>
<dbReference type="HOGENOM" id="CLU_020854_4_2_0"/>
<feature type="transmembrane region" description="Helical" evidence="7">
    <location>
        <begin position="238"/>
        <end position="260"/>
    </location>
</feature>
<dbReference type="STRING" id="1229831.M832_03140"/>
<evidence type="ECO:0000313" key="9">
    <source>
        <dbReference type="Proteomes" id="UP000019433"/>
    </source>
</evidence>
<keyword evidence="6 7" id="KW-0472">Membrane</keyword>
<reference evidence="8 9" key="1">
    <citation type="journal article" date="2014" name="Syst. Appl. Microbiol.">
        <title>Evidence for the existence of two new members of the family Chlamydiaceae and proposal of Chlamydia avium sp. nov. and Chlamydia gallinacea sp. nov.</title>
        <authorList>
            <person name="Sachse K."/>
            <person name="Laroucau K."/>
            <person name="Riege K."/>
            <person name="Wehner S."/>
            <person name="Dilcher M."/>
            <person name="Creasy H.H."/>
            <person name="Weidmann M."/>
            <person name="Myers G."/>
            <person name="Vorimore F."/>
            <person name="Vicari N."/>
            <person name="Magnino S."/>
            <person name="Liebler-Tenorio E."/>
            <person name="Ruettger A."/>
            <person name="Bavoil P.M."/>
            <person name="Hufert F.T."/>
            <person name="Rossello-Mora R."/>
            <person name="Marz M."/>
        </authorList>
    </citation>
    <scope>NUCLEOTIDE SEQUENCE [LARGE SCALE GENOMIC DNA]</scope>
    <source>
        <strain evidence="8 9">10DC88</strain>
    </source>
</reference>
<keyword evidence="2" id="KW-0813">Transport</keyword>
<keyword evidence="4 7" id="KW-0812">Transmembrane</keyword>
<keyword evidence="3" id="KW-1003">Cell membrane</keyword>
<organism evidence="8 9">
    <name type="scientific">Chlamydia avium 10DC88</name>
    <dbReference type="NCBI Taxonomy" id="1229831"/>
    <lineage>
        <taxon>Bacteria</taxon>
        <taxon>Pseudomonadati</taxon>
        <taxon>Chlamydiota</taxon>
        <taxon>Chlamydiia</taxon>
        <taxon>Chlamydiales</taxon>
        <taxon>Chlamydiaceae</taxon>
        <taxon>Chlamydia/Chlamydophila group</taxon>
        <taxon>Chlamydia</taxon>
    </lineage>
</organism>
<dbReference type="PIRSF" id="PIRSF006060">
    <property type="entry name" value="AA_transporter"/>
    <property type="match status" value="1"/>
</dbReference>
<evidence type="ECO:0000256" key="2">
    <source>
        <dbReference type="ARBA" id="ARBA00022448"/>
    </source>
</evidence>
<feature type="transmembrane region" description="Helical" evidence="7">
    <location>
        <begin position="200"/>
        <end position="217"/>
    </location>
</feature>
<dbReference type="Gene3D" id="1.20.1740.10">
    <property type="entry name" value="Amino acid/polyamine transporter I"/>
    <property type="match status" value="1"/>
</dbReference>
<feature type="transmembrane region" description="Helical" evidence="7">
    <location>
        <begin position="286"/>
        <end position="309"/>
    </location>
</feature>
<dbReference type="PANTHER" id="PTHR42770:SF15">
    <property type="entry name" value="GLUTAMATE_GAMMA-AMINOBUTYRATE ANTIPORTER-RELATED"/>
    <property type="match status" value="1"/>
</dbReference>
<feature type="transmembrane region" description="Helical" evidence="7">
    <location>
        <begin position="335"/>
        <end position="357"/>
    </location>
</feature>
<dbReference type="GO" id="GO:0022857">
    <property type="term" value="F:transmembrane transporter activity"/>
    <property type="evidence" value="ECO:0007669"/>
    <property type="project" value="InterPro"/>
</dbReference>
<feature type="transmembrane region" description="Helical" evidence="7">
    <location>
        <begin position="406"/>
        <end position="428"/>
    </location>
</feature>
<feature type="transmembrane region" description="Helical" evidence="7">
    <location>
        <begin position="443"/>
        <end position="465"/>
    </location>
</feature>
<sequence>MTKKAFMHTPSKSSKPLGTFTVGMLSLAVVISLRNLPLTAKHGLSTLLFYAIAVACFMLPYALISAELASFKPQGIYVWTRDALGKWWGFFSIWMQWFHNMTWYPAMLAFIASTLVYKMNPELAHNKVYLAVVILTGFWGLTFFNFLGINTSALFSSICVIFGTLVPGLILVSLAAFWIISGNPIAISFTWKDLFPEINNMSSLVLLSGMLLALCGLEANANLASDMINPRKNYPKAVGIGAIFTLAILVLGSLSIAIVIPKEEISLVSGLIKAFSLFFDKYNLSWMTSIIVTMTIAGSLGELNAWMLAGTKGLFISTQNDCLPKKFKKVNSKSVPTNLMLFQAIVVTIFTLIFLYLDSADLAYWILSALSIQMYLAMYICLFISGPVLRIKEPKAQRLYSVPGKFIGICILSFLGIVSCIFTLWISFLPPQEITLLSGANKIGYSLFLLLSFSINCLIPFSIYYTHNKLSKSLK</sequence>
<dbReference type="PANTHER" id="PTHR42770">
    <property type="entry name" value="AMINO ACID TRANSPORTER-RELATED"/>
    <property type="match status" value="1"/>
</dbReference>
<dbReference type="Proteomes" id="UP000019433">
    <property type="component" value="Chromosome"/>
</dbReference>
<evidence type="ECO:0000256" key="3">
    <source>
        <dbReference type="ARBA" id="ARBA00022475"/>
    </source>
</evidence>
<evidence type="ECO:0000313" key="8">
    <source>
        <dbReference type="EMBL" id="AHK63179.1"/>
    </source>
</evidence>